<feature type="domain" description="GAF" evidence="2">
    <location>
        <begin position="208"/>
        <end position="313"/>
    </location>
</feature>
<dbReference type="Gene3D" id="1.10.260.40">
    <property type="entry name" value="lambda repressor-like DNA-binding domains"/>
    <property type="match status" value="1"/>
</dbReference>
<dbReference type="Pfam" id="PF01590">
    <property type="entry name" value="GAF"/>
    <property type="match status" value="1"/>
</dbReference>
<sequence length="376" mass="42816">MQKERQTEQQRAPTRIKRHHMNEQGFKHKTRQSYIDHHNGDTTSKTIVDEPLVDSADIKTLSPFSSTLRSILHRNRAEIGRIAHEMDVAENTIYRWMNGTSVPRNSYLRALPDVMLEHRQAIIQATNKTFPGILDMAILASVPEIRIEIYRRVHELIATTADPANCLWQVAQTIFDYAILHLDIEHTGISTAYASLMPPCEEDDHIHSLYETMTRGTSPWPAMSETRIFLGSTTLAGAVVTQQRMMRWDSLDEAGRMLVEVDEHEASSCAAPVMRGGRVAGVFVVSSTQSHFFDNPTTCRAIADLAHLLATSLQDKDFYPYTKLKLRPMLNLAQQREILAACYVPRLLAYARENRVSRAEAEIHVRRDLEGQFEQH</sequence>
<keyword evidence="4" id="KW-1185">Reference proteome</keyword>
<evidence type="ECO:0000313" key="4">
    <source>
        <dbReference type="Proteomes" id="UP000612362"/>
    </source>
</evidence>
<dbReference type="InterPro" id="IPR003018">
    <property type="entry name" value="GAF"/>
</dbReference>
<dbReference type="InterPro" id="IPR029016">
    <property type="entry name" value="GAF-like_dom_sf"/>
</dbReference>
<reference evidence="3" key="1">
    <citation type="submission" date="2020-10" db="EMBL/GenBank/DDBJ databases">
        <title>Taxonomic study of unclassified bacteria belonging to the class Ktedonobacteria.</title>
        <authorList>
            <person name="Yabe S."/>
            <person name="Wang C.M."/>
            <person name="Zheng Y."/>
            <person name="Sakai Y."/>
            <person name="Cavaletti L."/>
            <person name="Monciardini P."/>
            <person name="Donadio S."/>
        </authorList>
    </citation>
    <scope>NUCLEOTIDE SEQUENCE</scope>
    <source>
        <strain evidence="3">SOSP1-1</strain>
    </source>
</reference>
<organism evidence="3 4">
    <name type="scientific">Ktedonospora formicarum</name>
    <dbReference type="NCBI Taxonomy" id="2778364"/>
    <lineage>
        <taxon>Bacteria</taxon>
        <taxon>Bacillati</taxon>
        <taxon>Chloroflexota</taxon>
        <taxon>Ktedonobacteria</taxon>
        <taxon>Ktedonobacterales</taxon>
        <taxon>Ktedonobacteraceae</taxon>
        <taxon>Ktedonospora</taxon>
    </lineage>
</organism>
<name>A0A8J3MRJ3_9CHLR</name>
<accession>A0A8J3MRJ3</accession>
<dbReference type="RefSeq" id="WP_220193290.1">
    <property type="nucleotide sequence ID" value="NZ_BNJF01000001.1"/>
</dbReference>
<dbReference type="Proteomes" id="UP000612362">
    <property type="component" value="Unassembled WGS sequence"/>
</dbReference>
<evidence type="ECO:0000313" key="3">
    <source>
        <dbReference type="EMBL" id="GHO43841.1"/>
    </source>
</evidence>
<protein>
    <recommendedName>
        <fullName evidence="2">GAF domain-containing protein</fullName>
    </recommendedName>
</protein>
<dbReference type="EMBL" id="BNJF01000001">
    <property type="protein sequence ID" value="GHO43841.1"/>
    <property type="molecule type" value="Genomic_DNA"/>
</dbReference>
<dbReference type="SUPFAM" id="SSF55781">
    <property type="entry name" value="GAF domain-like"/>
    <property type="match status" value="1"/>
</dbReference>
<dbReference type="Gene3D" id="3.30.450.40">
    <property type="match status" value="1"/>
</dbReference>
<dbReference type="GO" id="GO:0003677">
    <property type="term" value="F:DNA binding"/>
    <property type="evidence" value="ECO:0007669"/>
    <property type="project" value="InterPro"/>
</dbReference>
<dbReference type="AlphaFoldDB" id="A0A8J3MRJ3"/>
<comment type="caution">
    <text evidence="3">The sequence shown here is derived from an EMBL/GenBank/DDBJ whole genome shotgun (WGS) entry which is preliminary data.</text>
</comment>
<evidence type="ECO:0000259" key="2">
    <source>
        <dbReference type="Pfam" id="PF01590"/>
    </source>
</evidence>
<gene>
    <name evidence="3" type="ORF">KSX_20040</name>
</gene>
<proteinExistence type="predicted"/>
<dbReference type="InterPro" id="IPR010982">
    <property type="entry name" value="Lambda_DNA-bd_dom_sf"/>
</dbReference>
<evidence type="ECO:0000256" key="1">
    <source>
        <dbReference type="SAM" id="MobiDB-lite"/>
    </source>
</evidence>
<feature type="region of interest" description="Disordered" evidence="1">
    <location>
        <begin position="1"/>
        <end position="20"/>
    </location>
</feature>